<comment type="caution">
    <text evidence="3">The sequence shown here is derived from an EMBL/GenBank/DDBJ whole genome shotgun (WGS) entry which is preliminary data.</text>
</comment>
<evidence type="ECO:0000313" key="4">
    <source>
        <dbReference type="Proteomes" id="UP000518288"/>
    </source>
</evidence>
<gene>
    <name evidence="3" type="ORF">BDD16_004567</name>
</gene>
<keyword evidence="4" id="KW-1185">Reference proteome</keyword>
<protein>
    <recommendedName>
        <fullName evidence="5">Phage resistance protein</fullName>
    </recommendedName>
</protein>
<name>A0A7Y9UM53_9BURK</name>
<feature type="domain" description="ATPase PglY C-terminal" evidence="2">
    <location>
        <begin position="982"/>
        <end position="1155"/>
    </location>
</feature>
<dbReference type="InterPro" id="IPR058747">
    <property type="entry name" value="PglY_C"/>
</dbReference>
<organism evidence="3 4">
    <name type="scientific">Sphaerotilus montanus</name>
    <dbReference type="NCBI Taxonomy" id="522889"/>
    <lineage>
        <taxon>Bacteria</taxon>
        <taxon>Pseudomonadati</taxon>
        <taxon>Pseudomonadota</taxon>
        <taxon>Betaproteobacteria</taxon>
        <taxon>Burkholderiales</taxon>
        <taxon>Sphaerotilaceae</taxon>
        <taxon>Sphaerotilus</taxon>
    </lineage>
</organism>
<evidence type="ECO:0000259" key="1">
    <source>
        <dbReference type="Pfam" id="PF26381"/>
    </source>
</evidence>
<sequence>MTLLKDLIHIPERVHQGDFVLQLSQGVTQPEQTLRDYVVTPQLVDAFSNALGFIQQAVQTGGSKAAYLHGSFGSGKSHFMAVLNLLLAGNTQARATPELADVVARHGWTTGRRFLLVPYHMIGARDMESAILGQYAEFVRQRHPDAPVPGFYLAEGLFRDARELRLRMGDAAFFEQLNQAPRQPSEATADTGHGWGDFDSGWDATSFDAAQLEPPNGEERARLVSDLISQYFSAYRTLAGTGESYVSLDDGLSILSKHAQRLGYDAVILFLDELVLWLASHAADVGFVSREGTKLVKLVEATNADRPIPLVSFVARQRDLRDLVGENLAGSVQVQFSDVLKHWEARFHRITLEDRNLPAIAEKRVLRPVSEAARLTLQGAFDDTLRVRKDVLDTLLTTTADREMFRKVYPFSPALVQTLIAVSAALQRERTALKLMLQLLVDRREDLALGQLIPVGDLWDAITEGDEPFSEGMRLHFENAKRLYGQRLLPMLERQHGVTWEAIKLGQAEATAARNLRNDARLLKTLLLGALVPEVESLKALTATRLAALNHGTFRSPIPGRESQDVMRKCRDWASEIGEIKITDDVNAVVSIQVTGVDIEPILRAAEANDNTGNRRRKVRETLFDQLGISDGAGLFVRYAFDWRGTRREIDLLFENVRDLADDRLRGRGEGWSVVLDFPFDDSHHGPKDALARLREYRGGDTRTLVWLPSALSPKALSDLGRLVVLDHVLQGDRFDSYASHLSFVDRVQAKALARNQLDQLRLKLRSQLDVAYGLSPEPHDAVTEPLAPDQQFRSLDTTLSPRPPVGADFRGAFDQLLGQLFAHQFPAHPEFDTEIKPGLVRKLWPVLLQAIEAPGGRTLVDDAAMRRLLRAVVGPARIGQMGEHPLLVEPHWLSHFNRCLARDGGGPVTVGRLRQWIDSPTPMGLVEELRRLIILVFAAQSNRRFMLRGGPVEVGIDSALSDDMELREQVLPEPAHWELARQRAGRLFGLTPALTLNAANAGRLAEDLRKAAVNRRDAVGQLVSRLRSRTATWAPEVSSARQQTAESAQALLAALVQAPEESVVRTLATAVLQTSEAAVSQAMATAAVCADGLSSGPWALFEAVRPLQDHRRDAAMALTSRLADVLTSDEHVVPLRARLTELERDAMRLLAAVAPAPAPVPVVSPVPPHIDPTVSPPVPAPPPSPIVLPPPPPQACTVLVEEAQRSQLSGTAATEALDALKTRMSREHDLELTLSWRLERKSTRP</sequence>
<dbReference type="InterPro" id="IPR058748">
    <property type="entry name" value="PglY_5th"/>
</dbReference>
<dbReference type="Proteomes" id="UP000518288">
    <property type="component" value="Unassembled WGS sequence"/>
</dbReference>
<proteinExistence type="predicted"/>
<reference evidence="3 4" key="1">
    <citation type="submission" date="2020-07" db="EMBL/GenBank/DDBJ databases">
        <title>Genomic Encyclopedia of Archaeal and Bacterial Type Strains, Phase II (KMG-II): from individual species to whole genera.</title>
        <authorList>
            <person name="Goeker M."/>
        </authorList>
    </citation>
    <scope>NUCLEOTIDE SEQUENCE [LARGE SCALE GENOMIC DNA]</scope>
    <source>
        <strain evidence="3 4">DSM 21226</strain>
    </source>
</reference>
<dbReference type="EMBL" id="JACCFH010000002">
    <property type="protein sequence ID" value="NYG35505.1"/>
    <property type="molecule type" value="Genomic_DNA"/>
</dbReference>
<evidence type="ECO:0000313" key="3">
    <source>
        <dbReference type="EMBL" id="NYG35505.1"/>
    </source>
</evidence>
<evidence type="ECO:0008006" key="5">
    <source>
        <dbReference type="Google" id="ProtNLM"/>
    </source>
</evidence>
<accession>A0A7Y9UM53</accession>
<dbReference type="Pfam" id="PF26382">
    <property type="entry name" value="BREX_PglY_6th"/>
    <property type="match status" value="1"/>
</dbReference>
<feature type="domain" description="ATPase PglY 5th" evidence="1">
    <location>
        <begin position="841"/>
        <end position="939"/>
    </location>
</feature>
<dbReference type="RefSeq" id="WP_179636391.1">
    <property type="nucleotide sequence ID" value="NZ_JACCFH010000002.1"/>
</dbReference>
<dbReference type="Pfam" id="PF26381">
    <property type="entry name" value="BREX_PglY_5th"/>
    <property type="match status" value="1"/>
</dbReference>
<dbReference type="AlphaFoldDB" id="A0A7Y9UM53"/>
<evidence type="ECO:0000259" key="2">
    <source>
        <dbReference type="Pfam" id="PF26382"/>
    </source>
</evidence>